<sequence length="800" mass="94308">MDSFLESIKKLIKPRDCECDYECNAYRSKQNFKKWTSGNNYIDKFIQDTQLSDHDYCRSEINKMCNAKWIDGCIIGWDDYNQNWERDNQCMAVSLKSLNNPAKITLEYINKIAAPYKIYGITQDSKTKNYMVVYDVNKCRKCIYRCNAVYFQRNFNNWTSGNNDIDRFIQDTQISAHDDAKVALEWIPYDRFRYIEYHTGSEINKVYNAEWIDGYILWWNNYNQNWVRDDQYMAVTLKSLNNPANITLEYINKIAEPCEIYGITQDLETKNYMVVFDTNKCRKCKRKCDALYFQCNFNNWTSENAIEWIPYDKLYNIKYIKENDFGKVYNAIWIDDRWNNGKRYKQNMFVTLKYLNNPASITLEFINKIAGYYRVHGISRDSKTKNYMVVLDINVNYCEKCRINCNAVYFQHNFDNWTSGNRIIDEFIQKTQLLAHTTHSISGVLEWIPYNKFYNVKYIAKGGFGKVYRANWIEGYIDKWDDNHLNWNRKDQNMTVALKSLNNSKNITLEFMNEITLHYKVNFHRSVVKLYGITQDPGTKNYIMVLDYARDGNLRNYLDTSYDKLSWTNKLNYLHSIAHGLKNIHEEGLIHRDLHIVPQLIVHLIKRCLDADPLNRPEAGDIKKTLSQLFRESHDPDKYDVFDDSGIRKQIEEAERTNNKLQTGSTLLTSLGISYETHSGAIYTSRLLNFDNLPQPKNSYDYYEVNDNIISMKFSESLQIDIFKLNNNDVFDLKNSNSCYGKNDNIDAKSLETLQVGISQFKINDNLSELENPDDTDDHHEENDDIINTGYSESLQIDIN</sequence>
<dbReference type="InterPro" id="IPR050122">
    <property type="entry name" value="RTK"/>
</dbReference>
<feature type="region of interest" description="Disordered" evidence="1">
    <location>
        <begin position="768"/>
        <end position="800"/>
    </location>
</feature>
<dbReference type="PANTHER" id="PTHR24416:SF611">
    <property type="entry name" value="TYROSINE-PROTEIN KINASE TRANSMEMBRANE RECEPTOR ROR"/>
    <property type="match status" value="1"/>
</dbReference>
<dbReference type="InterPro" id="IPR000719">
    <property type="entry name" value="Prot_kinase_dom"/>
</dbReference>
<accession>A0A8H3R4J6</accession>
<dbReference type="InterPro" id="IPR001245">
    <property type="entry name" value="Ser-Thr/Tyr_kinase_cat_dom"/>
</dbReference>
<dbReference type="GO" id="GO:0004714">
    <property type="term" value="F:transmembrane receptor protein tyrosine kinase activity"/>
    <property type="evidence" value="ECO:0007669"/>
    <property type="project" value="TreeGrafter"/>
</dbReference>
<comment type="caution">
    <text evidence="3">The sequence shown here is derived from an EMBL/GenBank/DDBJ whole genome shotgun (WGS) entry which is preliminary data.</text>
</comment>
<evidence type="ECO:0000259" key="2">
    <source>
        <dbReference type="PROSITE" id="PS50011"/>
    </source>
</evidence>
<dbReference type="GO" id="GO:0043235">
    <property type="term" value="C:receptor complex"/>
    <property type="evidence" value="ECO:0007669"/>
    <property type="project" value="TreeGrafter"/>
</dbReference>
<keyword evidence="3" id="KW-0418">Kinase</keyword>
<name>A0A8H3R4J6_9GLOM</name>
<evidence type="ECO:0000313" key="3">
    <source>
        <dbReference type="EMBL" id="GET02638.1"/>
    </source>
</evidence>
<dbReference type="Proteomes" id="UP000615446">
    <property type="component" value="Unassembled WGS sequence"/>
</dbReference>
<protein>
    <submittedName>
        <fullName evidence="3">Kinase-like domain-containing protein</fullName>
    </submittedName>
</protein>
<dbReference type="InterPro" id="IPR011009">
    <property type="entry name" value="Kinase-like_dom_sf"/>
</dbReference>
<dbReference type="EMBL" id="BLAL01000313">
    <property type="protein sequence ID" value="GET02638.1"/>
    <property type="molecule type" value="Genomic_DNA"/>
</dbReference>
<dbReference type="Pfam" id="PF07714">
    <property type="entry name" value="PK_Tyr_Ser-Thr"/>
    <property type="match status" value="1"/>
</dbReference>
<dbReference type="Gene3D" id="1.10.10.1010">
    <property type="entry name" value="Intein homing endonuclease, domain IV"/>
    <property type="match status" value="4"/>
</dbReference>
<proteinExistence type="predicted"/>
<dbReference type="GO" id="GO:0007169">
    <property type="term" value="P:cell surface receptor protein tyrosine kinase signaling pathway"/>
    <property type="evidence" value="ECO:0007669"/>
    <property type="project" value="TreeGrafter"/>
</dbReference>
<dbReference type="OrthoDB" id="4062651at2759"/>
<evidence type="ECO:0000313" key="4">
    <source>
        <dbReference type="Proteomes" id="UP000615446"/>
    </source>
</evidence>
<gene>
    <name evidence="3" type="ORF">RCL2_002901400</name>
</gene>
<reference evidence="3" key="1">
    <citation type="submission" date="2019-10" db="EMBL/GenBank/DDBJ databases">
        <title>Conservation and host-specific expression of non-tandemly repeated heterogenous ribosome RNA gene in arbuscular mycorrhizal fungi.</title>
        <authorList>
            <person name="Maeda T."/>
            <person name="Kobayashi Y."/>
            <person name="Nakagawa T."/>
            <person name="Ezawa T."/>
            <person name="Yamaguchi K."/>
            <person name="Bino T."/>
            <person name="Nishimoto Y."/>
            <person name="Shigenobu S."/>
            <person name="Kawaguchi M."/>
        </authorList>
    </citation>
    <scope>NUCLEOTIDE SEQUENCE</scope>
    <source>
        <strain evidence="3">HR1</strain>
    </source>
</reference>
<dbReference type="GO" id="GO:0005524">
    <property type="term" value="F:ATP binding"/>
    <property type="evidence" value="ECO:0007669"/>
    <property type="project" value="InterPro"/>
</dbReference>
<dbReference type="SUPFAM" id="SSF56112">
    <property type="entry name" value="Protein kinase-like (PK-like)"/>
    <property type="match status" value="1"/>
</dbReference>
<dbReference type="Gene3D" id="1.10.510.10">
    <property type="entry name" value="Transferase(Phosphotransferase) domain 1"/>
    <property type="match status" value="1"/>
</dbReference>
<evidence type="ECO:0000256" key="1">
    <source>
        <dbReference type="SAM" id="MobiDB-lite"/>
    </source>
</evidence>
<dbReference type="PANTHER" id="PTHR24416">
    <property type="entry name" value="TYROSINE-PROTEIN KINASE RECEPTOR"/>
    <property type="match status" value="1"/>
</dbReference>
<feature type="compositionally biased region" description="Polar residues" evidence="1">
    <location>
        <begin position="789"/>
        <end position="800"/>
    </location>
</feature>
<dbReference type="GO" id="GO:0005886">
    <property type="term" value="C:plasma membrane"/>
    <property type="evidence" value="ECO:0007669"/>
    <property type="project" value="TreeGrafter"/>
</dbReference>
<feature type="domain" description="Protein kinase" evidence="2">
    <location>
        <begin position="453"/>
        <end position="800"/>
    </location>
</feature>
<keyword evidence="3" id="KW-0808">Transferase</keyword>
<dbReference type="SMART" id="SM00220">
    <property type="entry name" value="S_TKc"/>
    <property type="match status" value="1"/>
</dbReference>
<organism evidence="3 4">
    <name type="scientific">Rhizophagus clarus</name>
    <dbReference type="NCBI Taxonomy" id="94130"/>
    <lineage>
        <taxon>Eukaryota</taxon>
        <taxon>Fungi</taxon>
        <taxon>Fungi incertae sedis</taxon>
        <taxon>Mucoromycota</taxon>
        <taxon>Glomeromycotina</taxon>
        <taxon>Glomeromycetes</taxon>
        <taxon>Glomerales</taxon>
        <taxon>Glomeraceae</taxon>
        <taxon>Rhizophagus</taxon>
    </lineage>
</organism>
<dbReference type="PROSITE" id="PS50011">
    <property type="entry name" value="PROTEIN_KINASE_DOM"/>
    <property type="match status" value="1"/>
</dbReference>
<dbReference type="AlphaFoldDB" id="A0A8H3R4J6"/>